<evidence type="ECO:0000313" key="2">
    <source>
        <dbReference type="EMBL" id="NIR74740.1"/>
    </source>
</evidence>
<name>A0AAE4ZC17_9BACT</name>
<feature type="region of interest" description="Disordered" evidence="1">
    <location>
        <begin position="172"/>
        <end position="200"/>
    </location>
</feature>
<proteinExistence type="predicted"/>
<feature type="compositionally biased region" description="Basic and acidic residues" evidence="1">
    <location>
        <begin position="174"/>
        <end position="193"/>
    </location>
</feature>
<evidence type="ECO:0000256" key="1">
    <source>
        <dbReference type="SAM" id="MobiDB-lite"/>
    </source>
</evidence>
<feature type="region of interest" description="Disordered" evidence="1">
    <location>
        <begin position="68"/>
        <end position="109"/>
    </location>
</feature>
<reference evidence="2 3" key="1">
    <citation type="submission" date="2020-01" db="EMBL/GenBank/DDBJ databases">
        <title>Genomes assembled from Gulf of Kutch pelagic sediment metagenomes.</title>
        <authorList>
            <person name="Chandrashekar M."/>
            <person name="Mahajan M.S."/>
            <person name="Dave K.J."/>
            <person name="Vatsa P."/>
            <person name="Nathani N.M."/>
        </authorList>
    </citation>
    <scope>NUCLEOTIDE SEQUENCE [LARGE SCALE GENOMIC DNA]</scope>
    <source>
        <strain evidence="2">KS3-K002</strain>
    </source>
</reference>
<protein>
    <recommendedName>
        <fullName evidence="4">Phage shock protein A (PspA) family protein</fullName>
    </recommendedName>
</protein>
<dbReference type="Proteomes" id="UP000702544">
    <property type="component" value="Unassembled WGS sequence"/>
</dbReference>
<evidence type="ECO:0000313" key="3">
    <source>
        <dbReference type="Proteomes" id="UP000702544"/>
    </source>
</evidence>
<dbReference type="EMBL" id="JAACAK010000047">
    <property type="protein sequence ID" value="NIR74740.1"/>
    <property type="molecule type" value="Genomic_DNA"/>
</dbReference>
<gene>
    <name evidence="2" type="ORF">GWO12_06460</name>
</gene>
<dbReference type="AlphaFoldDB" id="A0AAE4ZC17"/>
<comment type="caution">
    <text evidence="2">The sequence shown here is derived from an EMBL/GenBank/DDBJ whole genome shotgun (WGS) entry which is preliminary data.</text>
</comment>
<organism evidence="2 3">
    <name type="scientific">Candidatus Kutchimonas denitrificans</name>
    <dbReference type="NCBI Taxonomy" id="3056748"/>
    <lineage>
        <taxon>Bacteria</taxon>
        <taxon>Pseudomonadati</taxon>
        <taxon>Gemmatimonadota</taxon>
        <taxon>Gemmatimonadia</taxon>
        <taxon>Candidatus Palauibacterales</taxon>
        <taxon>Candidatus Palauibacteraceae</taxon>
        <taxon>Candidatus Kutchimonas</taxon>
    </lineage>
</organism>
<accession>A0AAE4ZC17</accession>
<sequence length="229" mass="26853">MFKKLREKIERALERKESERPISRDDFDRMLHEMREEVIAMRSRVPRMEKEAKELDRRAANQIKRAELAHNKGKAAQEAGELDEAQRATDAARDALAHAEELRGQADEAREEVERLRAEYQDKLAQLKYAERNRDVLIARSRRTTTSRRLDEMIRGPESGLKRFERAEEDIEAAEDRAEAERELAEALGERAPTEALDSDYELRKLEASREADELEQRLQELKRQIEEE</sequence>
<evidence type="ECO:0008006" key="4">
    <source>
        <dbReference type="Google" id="ProtNLM"/>
    </source>
</evidence>
<feature type="compositionally biased region" description="Basic and acidic residues" evidence="1">
    <location>
        <begin position="84"/>
        <end position="109"/>
    </location>
</feature>